<sequence>MTAVNSEKALENGEKNNAPEVPDENDKDSENESQVDDKELKSDSKEAEKNEQTQRERVLQHLYKDPSFAIICSFFNRFGNLLGLKPQSFARTEQLLTSFHETGREIILFSVDRDLIDLHLTLLRKLNFKSARAPVWEKFLLKFCSLTASLGSEFLQLERFGYLNTPPATKLAVLKALCEAQFDFNLKFKETVSSIRGAANFRLLPVGSDYHGLAYWYQQDSYLNIRVYTEEPDDHSGNSWSLVAKSKEELETLLDKLKAFCKEKDISKFTPRSEVLRKAEDEKVNKGPYGFEVGTRKGDILDLFKEDFLLAKVNHKEEKAEKNRKKNFSVEKGEKEVAESVEELENAIEDLTDRRVLPRRSAKNAAINHLKELTSPTKKVANKESGKKKGRSSRNVKPTKSEECSPVRENNASGCDGDEPDDAGEDYTLFEDDEDSDEPSSDDDFMPLSEIKKRGKRNRKGKGKKGDHDVYEMEDYEQEEDDDSEEEIKKERKQATVETLCKNCQKSSNPEVLLLCDMCDDAWHTWCLHPMLWYVPNGDWFCPRCHHLMLIDKFASIVATLSEQLKQKIAEDKRKEAAAERLKREMDYIGISVNNIIPLNSSPKTEDNSDVSEESTDTDDGERKSKKRAIRRLGVRPERPIIPIALGRSRRHVAKVDYNFGAYDELIREAMENIDASATKQKMSKDPIRPQGGAGRGKDMSNILNAEQKRQSSVDTSAGEERLRKSCTRKTPKSHHRLNDLDVDEMTESESDEYKASEDGSEASDVPSDDFDEYVPSDEAPRRRSNRRRRSDDDFVVSGSESDYSPSAKRSRRARFSERVSSDDDSTSEESYYCSSDDSAAGKKKRRSSVGNKWAPPASSSDEGSEYNMKSNTGRPLRKAVYKKKMIQKEESEEEDEEDSEQESHTSQSNRKKRNSDEAFSPDEDEEEEEEDEEDEEEEEEDDDDDNDGEEEEEEEHDSGVKSNTTEEAEKKIQAKNDEKDDVASSSKKTVEEKKIEEHDEEKEGSSTTEKDVSQKQQPFIQQECENKGLKSPPGPAAELPAVKNATGRKPQSSFVPFKREVDTDFPSTSRPVLETPPAQLHYSVPSKVTGPMENPSVVMQQMAQLAAATPMSHYIPIVNPSQAMTAPPPFPNALGGFLPEKIPYPGPPPAAYTVHPLGFARIPTAVPSPIRPSVPPEAWQPCSLPHNVFAPPPIRVSSSPVQPRNRPPPSQNPSDPDSLGNALASAMDY</sequence>
<dbReference type="SUPFAM" id="SSF57903">
    <property type="entry name" value="FYVE/PHD zinc finger"/>
    <property type="match status" value="1"/>
</dbReference>
<dbReference type="OrthoDB" id="10055895at2759"/>
<feature type="compositionally biased region" description="Acidic residues" evidence="5">
    <location>
        <begin position="759"/>
        <end position="776"/>
    </location>
</feature>
<name>A0A0N4V6B7_ENTVE</name>
<evidence type="ECO:0000313" key="7">
    <source>
        <dbReference type="EMBL" id="VDD90657.1"/>
    </source>
</evidence>
<dbReference type="Gene3D" id="3.30.40.10">
    <property type="entry name" value="Zinc/RING finger domain, C3HC4 (zinc finger)"/>
    <property type="match status" value="1"/>
</dbReference>
<feature type="compositionally biased region" description="Acidic residues" evidence="5">
    <location>
        <begin position="472"/>
        <end position="486"/>
    </location>
</feature>
<evidence type="ECO:0000256" key="4">
    <source>
        <dbReference type="PROSITE-ProRule" id="PRU00146"/>
    </source>
</evidence>
<feature type="compositionally biased region" description="Basic residues" evidence="5">
    <location>
        <begin position="876"/>
        <end position="886"/>
    </location>
</feature>
<feature type="compositionally biased region" description="Acidic residues" evidence="5">
    <location>
        <begin position="608"/>
        <end position="620"/>
    </location>
</feature>
<evidence type="ECO:0000256" key="2">
    <source>
        <dbReference type="ARBA" id="ARBA00022771"/>
    </source>
</evidence>
<dbReference type="GO" id="GO:0031213">
    <property type="term" value="C:RSF complex"/>
    <property type="evidence" value="ECO:0007669"/>
    <property type="project" value="InterPro"/>
</dbReference>
<dbReference type="PROSITE" id="PS50016">
    <property type="entry name" value="ZF_PHD_2"/>
    <property type="match status" value="1"/>
</dbReference>
<evidence type="ECO:0000313" key="8">
    <source>
        <dbReference type="Proteomes" id="UP000274131"/>
    </source>
</evidence>
<keyword evidence="2 4" id="KW-0863">Zinc-finger</keyword>
<dbReference type="GO" id="GO:0008270">
    <property type="term" value="F:zinc ion binding"/>
    <property type="evidence" value="ECO:0007669"/>
    <property type="project" value="UniProtKB-KW"/>
</dbReference>
<feature type="compositionally biased region" description="Basic residues" evidence="5">
    <location>
        <begin position="453"/>
        <end position="463"/>
    </location>
</feature>
<dbReference type="InterPro" id="IPR028938">
    <property type="entry name" value="Rsf1-like"/>
</dbReference>
<dbReference type="PANTHER" id="PTHR14296:SF16">
    <property type="entry name" value="REMODELING AND SPACING FACTOR 1"/>
    <property type="match status" value="1"/>
</dbReference>
<feature type="region of interest" description="Disordered" evidence="5">
    <location>
        <begin position="677"/>
        <end position="1076"/>
    </location>
</feature>
<dbReference type="STRING" id="51028.A0A0N4V6B7"/>
<feature type="compositionally biased region" description="Basic residues" evidence="5">
    <location>
        <begin position="725"/>
        <end position="736"/>
    </location>
</feature>
<feature type="compositionally biased region" description="Basic residues" evidence="5">
    <location>
        <begin position="624"/>
        <end position="634"/>
    </location>
</feature>
<reference evidence="7 8" key="2">
    <citation type="submission" date="2018-10" db="EMBL/GenBank/DDBJ databases">
        <authorList>
            <consortium name="Pathogen Informatics"/>
        </authorList>
    </citation>
    <scope>NUCLEOTIDE SEQUENCE [LARGE SCALE GENOMIC DNA]</scope>
</reference>
<feature type="region of interest" description="Disordered" evidence="5">
    <location>
        <begin position="1"/>
        <end position="54"/>
    </location>
</feature>
<evidence type="ECO:0000256" key="5">
    <source>
        <dbReference type="SAM" id="MobiDB-lite"/>
    </source>
</evidence>
<dbReference type="InterPro" id="IPR001965">
    <property type="entry name" value="Znf_PHD"/>
</dbReference>
<keyword evidence="1" id="KW-0479">Metal-binding</keyword>
<dbReference type="InterPro" id="IPR011011">
    <property type="entry name" value="Znf_FYVE_PHD"/>
</dbReference>
<dbReference type="InterPro" id="IPR019786">
    <property type="entry name" value="Zinc_finger_PHD-type_CS"/>
</dbReference>
<reference evidence="9" key="1">
    <citation type="submission" date="2017-02" db="UniProtKB">
        <authorList>
            <consortium name="WormBaseParasite"/>
        </authorList>
    </citation>
    <scope>IDENTIFICATION</scope>
</reference>
<feature type="region of interest" description="Disordered" evidence="5">
    <location>
        <begin position="1191"/>
        <end position="1230"/>
    </location>
</feature>
<dbReference type="WBParaSite" id="EVEC_0000579701-mRNA-1">
    <property type="protein sequence ID" value="EVEC_0000579701-mRNA-1"/>
    <property type="gene ID" value="EVEC_0000579701"/>
</dbReference>
<gene>
    <name evidence="7" type="ORF">EVEC_LOCUS5408</name>
</gene>
<evidence type="ECO:0000256" key="1">
    <source>
        <dbReference type="ARBA" id="ARBA00022723"/>
    </source>
</evidence>
<dbReference type="SMART" id="SM00249">
    <property type="entry name" value="PHD"/>
    <property type="match status" value="1"/>
</dbReference>
<feature type="compositionally biased region" description="Polar residues" evidence="5">
    <location>
        <begin position="858"/>
        <end position="874"/>
    </location>
</feature>
<keyword evidence="3" id="KW-0862">Zinc</keyword>
<accession>A0A0N4V6B7</accession>
<dbReference type="CDD" id="cd15543">
    <property type="entry name" value="PHD_RSF1"/>
    <property type="match status" value="1"/>
</dbReference>
<keyword evidence="8" id="KW-1185">Reference proteome</keyword>
<organism evidence="9">
    <name type="scientific">Enterobius vermicularis</name>
    <name type="common">Human pinworm</name>
    <dbReference type="NCBI Taxonomy" id="51028"/>
    <lineage>
        <taxon>Eukaryota</taxon>
        <taxon>Metazoa</taxon>
        <taxon>Ecdysozoa</taxon>
        <taxon>Nematoda</taxon>
        <taxon>Chromadorea</taxon>
        <taxon>Rhabditida</taxon>
        <taxon>Spirurina</taxon>
        <taxon>Oxyuridomorpha</taxon>
        <taxon>Oxyuroidea</taxon>
        <taxon>Oxyuridae</taxon>
        <taxon>Enterobius</taxon>
    </lineage>
</organism>
<feature type="domain" description="PHD-type" evidence="6">
    <location>
        <begin position="498"/>
        <end position="548"/>
    </location>
</feature>
<dbReference type="InterPro" id="IPR013083">
    <property type="entry name" value="Znf_RING/FYVE/PHD"/>
</dbReference>
<feature type="compositionally biased region" description="Basic and acidic residues" evidence="5">
    <location>
        <begin position="968"/>
        <end position="1014"/>
    </location>
</feature>
<dbReference type="EMBL" id="UXUI01008155">
    <property type="protein sequence ID" value="VDD90657.1"/>
    <property type="molecule type" value="Genomic_DNA"/>
</dbReference>
<dbReference type="Pfam" id="PF00628">
    <property type="entry name" value="PHD"/>
    <property type="match status" value="1"/>
</dbReference>
<feature type="compositionally biased region" description="Acidic residues" evidence="5">
    <location>
        <begin position="891"/>
        <end position="901"/>
    </location>
</feature>
<dbReference type="GO" id="GO:0042393">
    <property type="term" value="F:histone binding"/>
    <property type="evidence" value="ECO:0007669"/>
    <property type="project" value="TreeGrafter"/>
</dbReference>
<feature type="compositionally biased region" description="Acidic residues" evidence="5">
    <location>
        <begin position="741"/>
        <end position="751"/>
    </location>
</feature>
<dbReference type="Proteomes" id="UP000274131">
    <property type="component" value="Unassembled WGS sequence"/>
</dbReference>
<protein>
    <submittedName>
        <fullName evidence="9">PHD-type domain-containing protein</fullName>
    </submittedName>
</protein>
<proteinExistence type="predicted"/>
<dbReference type="GO" id="GO:0045892">
    <property type="term" value="P:negative regulation of DNA-templated transcription"/>
    <property type="evidence" value="ECO:0007669"/>
    <property type="project" value="TreeGrafter"/>
</dbReference>
<feature type="compositionally biased region" description="Acidic residues" evidence="5">
    <location>
        <begin position="21"/>
        <end position="34"/>
    </location>
</feature>
<evidence type="ECO:0000313" key="9">
    <source>
        <dbReference type="WBParaSite" id="EVEC_0000579701-mRNA-1"/>
    </source>
</evidence>
<evidence type="ECO:0000256" key="3">
    <source>
        <dbReference type="ARBA" id="ARBA00022833"/>
    </source>
</evidence>
<feature type="region of interest" description="Disordered" evidence="5">
    <location>
        <begin position="600"/>
        <end position="634"/>
    </location>
</feature>
<feature type="compositionally biased region" description="Basic and acidic residues" evidence="5">
    <location>
        <begin position="35"/>
        <end position="54"/>
    </location>
</feature>
<feature type="compositionally biased region" description="Acidic residues" evidence="5">
    <location>
        <begin position="416"/>
        <end position="445"/>
    </location>
</feature>
<dbReference type="AlphaFoldDB" id="A0A0N4V6B7"/>
<feature type="region of interest" description="Disordered" evidence="5">
    <location>
        <begin position="367"/>
        <end position="491"/>
    </location>
</feature>
<evidence type="ECO:0000259" key="6">
    <source>
        <dbReference type="PROSITE" id="PS50016"/>
    </source>
</evidence>
<dbReference type="PANTHER" id="PTHR14296">
    <property type="entry name" value="REMODELING AND SPACING FACTOR 1"/>
    <property type="match status" value="1"/>
</dbReference>
<feature type="compositionally biased region" description="Acidic residues" evidence="5">
    <location>
        <begin position="920"/>
        <end position="957"/>
    </location>
</feature>
<feature type="compositionally biased region" description="Low complexity" evidence="5">
    <location>
        <begin position="829"/>
        <end position="839"/>
    </location>
</feature>
<dbReference type="InterPro" id="IPR019787">
    <property type="entry name" value="Znf_PHD-finger"/>
</dbReference>
<dbReference type="PROSITE" id="PS01359">
    <property type="entry name" value="ZF_PHD_1"/>
    <property type="match status" value="1"/>
</dbReference>